<protein>
    <recommendedName>
        <fullName evidence="3">Integrase</fullName>
    </recommendedName>
</protein>
<name>A0ABP6M4Q9_9ACTN</name>
<accession>A0ABP6M4Q9</accession>
<sequence>MLGDQIQLLGEDLRRLRQDPRRLLQLRQHRQPLPLRCPPPRSGFIITAIEQGKRPDEVRRQSGHAANSPVFWEYVRRAVRWHDPVSRGIGL</sequence>
<dbReference type="RefSeq" id="WP_234519904.1">
    <property type="nucleotide sequence ID" value="NZ_BAAAUF010000097.1"/>
</dbReference>
<reference evidence="2" key="1">
    <citation type="journal article" date="2019" name="Int. J. Syst. Evol. Microbiol.">
        <title>The Global Catalogue of Microorganisms (GCM) 10K type strain sequencing project: providing services to taxonomists for standard genome sequencing and annotation.</title>
        <authorList>
            <consortium name="The Broad Institute Genomics Platform"/>
            <consortium name="The Broad Institute Genome Sequencing Center for Infectious Disease"/>
            <person name="Wu L."/>
            <person name="Ma J."/>
        </authorList>
    </citation>
    <scope>NUCLEOTIDE SEQUENCE [LARGE SCALE GENOMIC DNA]</scope>
    <source>
        <strain evidence="2">JCM 9091</strain>
    </source>
</reference>
<evidence type="ECO:0000313" key="2">
    <source>
        <dbReference type="Proteomes" id="UP001501532"/>
    </source>
</evidence>
<dbReference type="Proteomes" id="UP001501532">
    <property type="component" value="Unassembled WGS sequence"/>
</dbReference>
<evidence type="ECO:0000313" key="1">
    <source>
        <dbReference type="EMBL" id="GAA3077541.1"/>
    </source>
</evidence>
<proteinExistence type="predicted"/>
<keyword evidence="2" id="KW-1185">Reference proteome</keyword>
<dbReference type="EMBL" id="BAAAUF010000097">
    <property type="protein sequence ID" value="GAA3077541.1"/>
    <property type="molecule type" value="Genomic_DNA"/>
</dbReference>
<organism evidence="1 2">
    <name type="scientific">Streptomyces glomeratus</name>
    <dbReference type="NCBI Taxonomy" id="284452"/>
    <lineage>
        <taxon>Bacteria</taxon>
        <taxon>Bacillati</taxon>
        <taxon>Actinomycetota</taxon>
        <taxon>Actinomycetes</taxon>
        <taxon>Kitasatosporales</taxon>
        <taxon>Streptomycetaceae</taxon>
        <taxon>Streptomyces</taxon>
    </lineage>
</organism>
<gene>
    <name evidence="1" type="ORF">GCM10010448_69630</name>
</gene>
<evidence type="ECO:0008006" key="3">
    <source>
        <dbReference type="Google" id="ProtNLM"/>
    </source>
</evidence>
<comment type="caution">
    <text evidence="1">The sequence shown here is derived from an EMBL/GenBank/DDBJ whole genome shotgun (WGS) entry which is preliminary data.</text>
</comment>